<evidence type="ECO:0000256" key="3">
    <source>
        <dbReference type="ARBA" id="ARBA00007786"/>
    </source>
</evidence>
<keyword evidence="4 7" id="KW-0378">Hydrolase</keyword>
<evidence type="ECO:0000256" key="5">
    <source>
        <dbReference type="ARBA" id="ARBA00023085"/>
    </source>
</evidence>
<evidence type="ECO:0000256" key="2">
    <source>
        <dbReference type="ARBA" id="ARBA00006027"/>
    </source>
</evidence>
<protein>
    <recommendedName>
        <fullName evidence="7">Pectinesterase</fullName>
        <ecNumber evidence="7">3.1.1.11</ecNumber>
    </recommendedName>
</protein>
<dbReference type="PROSITE" id="PS00503">
    <property type="entry name" value="PECTINESTERASE_2"/>
    <property type="match status" value="1"/>
</dbReference>
<evidence type="ECO:0000313" key="9">
    <source>
        <dbReference type="EMBL" id="KAF2611709.1"/>
    </source>
</evidence>
<dbReference type="FunFam" id="2.160.20.10:FF:000001">
    <property type="entry name" value="Pectinesterase"/>
    <property type="match status" value="1"/>
</dbReference>
<dbReference type="InterPro" id="IPR000070">
    <property type="entry name" value="Pectinesterase_cat"/>
</dbReference>
<reference evidence="9" key="1">
    <citation type="submission" date="2019-12" db="EMBL/GenBank/DDBJ databases">
        <title>Genome sequencing and annotation of Brassica cretica.</title>
        <authorList>
            <person name="Studholme D.J."/>
            <person name="Sarris P.F."/>
        </authorList>
    </citation>
    <scope>NUCLEOTIDE SEQUENCE</scope>
    <source>
        <strain evidence="9">PFS-102/07</strain>
        <tissue evidence="9">Leaf</tissue>
    </source>
</reference>
<proteinExistence type="inferred from homology"/>
<dbReference type="InterPro" id="IPR011050">
    <property type="entry name" value="Pectin_lyase_fold/virulence"/>
</dbReference>
<keyword evidence="5 7" id="KW-0063">Aspartyl esterase</keyword>
<organism evidence="9">
    <name type="scientific">Brassica cretica</name>
    <name type="common">Mustard</name>
    <dbReference type="NCBI Taxonomy" id="69181"/>
    <lineage>
        <taxon>Eukaryota</taxon>
        <taxon>Viridiplantae</taxon>
        <taxon>Streptophyta</taxon>
        <taxon>Embryophyta</taxon>
        <taxon>Tracheophyta</taxon>
        <taxon>Spermatophyta</taxon>
        <taxon>Magnoliopsida</taxon>
        <taxon>eudicotyledons</taxon>
        <taxon>Gunneridae</taxon>
        <taxon>Pentapetalae</taxon>
        <taxon>rosids</taxon>
        <taxon>malvids</taxon>
        <taxon>Brassicales</taxon>
        <taxon>Brassicaceae</taxon>
        <taxon>Brassiceae</taxon>
        <taxon>Brassica</taxon>
    </lineage>
</organism>
<feature type="domain" description="Pectinesterase catalytic" evidence="8">
    <location>
        <begin position="500"/>
        <end position="560"/>
    </location>
</feature>
<dbReference type="Gene3D" id="2.160.20.10">
    <property type="entry name" value="Single-stranded right-handed beta-helix, Pectin lyase-like"/>
    <property type="match status" value="2"/>
</dbReference>
<evidence type="ECO:0000256" key="6">
    <source>
        <dbReference type="PROSITE-ProRule" id="PRU10040"/>
    </source>
</evidence>
<dbReference type="GO" id="GO:0045490">
    <property type="term" value="P:pectin catabolic process"/>
    <property type="evidence" value="ECO:0007669"/>
    <property type="project" value="UniProtKB-UniRule"/>
</dbReference>
<comment type="pathway">
    <text evidence="1 7">Glycan metabolism; pectin degradation; 2-dehydro-3-deoxy-D-gluconate from pectin: step 1/5.</text>
</comment>
<evidence type="ECO:0000256" key="1">
    <source>
        <dbReference type="ARBA" id="ARBA00005184"/>
    </source>
</evidence>
<dbReference type="EC" id="3.1.1.11" evidence="7"/>
<dbReference type="PANTHER" id="PTHR31707">
    <property type="entry name" value="PECTINESTERASE"/>
    <property type="match status" value="1"/>
</dbReference>
<feature type="active site" evidence="6">
    <location>
        <position position="335"/>
    </location>
</feature>
<dbReference type="AlphaFoldDB" id="A0A8S9M111"/>
<accession>A0A8S9M111</accession>
<name>A0A8S9M111_BRACR</name>
<comment type="catalytic activity">
    <reaction evidence="7">
        <text>[(1-&gt;4)-alpha-D-galacturonosyl methyl ester](n) + n H2O = [(1-&gt;4)-alpha-D-galacturonosyl](n) + n methanol + n H(+)</text>
        <dbReference type="Rhea" id="RHEA:22380"/>
        <dbReference type="Rhea" id="RHEA-COMP:14570"/>
        <dbReference type="Rhea" id="RHEA-COMP:14573"/>
        <dbReference type="ChEBI" id="CHEBI:15377"/>
        <dbReference type="ChEBI" id="CHEBI:15378"/>
        <dbReference type="ChEBI" id="CHEBI:17790"/>
        <dbReference type="ChEBI" id="CHEBI:140522"/>
        <dbReference type="ChEBI" id="CHEBI:140523"/>
        <dbReference type="EC" id="3.1.1.11"/>
    </reaction>
</comment>
<comment type="similarity">
    <text evidence="3">In the C-terminal section; belongs to the pectinesterase family.</text>
</comment>
<evidence type="ECO:0000256" key="7">
    <source>
        <dbReference type="RuleBase" id="RU000589"/>
    </source>
</evidence>
<comment type="similarity">
    <text evidence="2">In the N-terminal section; belongs to the PMEI family.</text>
</comment>
<dbReference type="Pfam" id="PF01095">
    <property type="entry name" value="Pectinesterase"/>
    <property type="match status" value="2"/>
</dbReference>
<comment type="caution">
    <text evidence="9">The sequence shown here is derived from an EMBL/GenBank/DDBJ whole genome shotgun (WGS) entry which is preliminary data.</text>
</comment>
<gene>
    <name evidence="9" type="ORF">F2Q70_00012444</name>
</gene>
<evidence type="ECO:0000256" key="4">
    <source>
        <dbReference type="ARBA" id="ARBA00022801"/>
    </source>
</evidence>
<evidence type="ECO:0000259" key="8">
    <source>
        <dbReference type="Pfam" id="PF01095"/>
    </source>
</evidence>
<dbReference type="EMBL" id="QGKY02000089">
    <property type="protein sequence ID" value="KAF2611709.1"/>
    <property type="molecule type" value="Genomic_DNA"/>
</dbReference>
<dbReference type="SUPFAM" id="SSF51126">
    <property type="entry name" value="Pectin lyase-like"/>
    <property type="match status" value="2"/>
</dbReference>
<feature type="domain" description="Pectinesterase catalytic" evidence="8">
    <location>
        <begin position="186"/>
        <end position="484"/>
    </location>
</feature>
<dbReference type="InterPro" id="IPR033131">
    <property type="entry name" value="Pectinesterase_Asp_AS"/>
</dbReference>
<dbReference type="GO" id="GO:0030599">
    <property type="term" value="F:pectinesterase activity"/>
    <property type="evidence" value="ECO:0007669"/>
    <property type="project" value="UniProtKB-UniRule"/>
</dbReference>
<dbReference type="InterPro" id="IPR012334">
    <property type="entry name" value="Pectin_lyas_fold"/>
</dbReference>
<sequence length="575" mass="64662">MVNASRNVSEEMNCRQTDTNIARPRDWHQDSSYTTFQKLFISLSEQRIMNTTNPGIPLFQNVKKNLNCTFEKFGIKSRVIPMKSGTFWPKGKKMKIQGLRLQFGNICLESDGELDFDDEHNHEDELITARRARRKSSAVEFVGRGSEKTVTRSRIANHEEYFPSWVSRHERRLLVSASLAKSRPHLVVSQDRSGHFRSIQSAINFAGRRRIKSRFIIYVKKGVYRENIEVGNDNHNIMLVGDGARKTIITSGRSVKNGYTTYNSATAGFGGQRFVAKDMTFINTAGPLRGQAVSVRSSSDLSVFYRVGIHGFQDTLYIHSQRQFFRECYISGTIDFIFGNAAVVFQNCMILVRRPLRGQANVITAQGRGDPFQNTGITIHSSRIIAASDLRPVIRAYKTYLGRPWQAYSRVTIMKTYIDNSISPLGWSPWLRGSNFALNTVFYGEYKNFGPGSSTRWRVRWKGFHAITSASVASRFTVGSLIAGGSWLPSTGVPFKTGFPLGWSPWLRGSNFALNTVFYGEYKNFGPGSSTRWRVRWKGFHAITSASVASRFTVGSLIAGGSWLPSTGVPFKTGL</sequence>
<dbReference type="GO" id="GO:0042545">
    <property type="term" value="P:cell wall modification"/>
    <property type="evidence" value="ECO:0007669"/>
    <property type="project" value="UniProtKB-UniRule"/>
</dbReference>